<dbReference type="RefSeq" id="WP_290267741.1">
    <property type="nucleotide sequence ID" value="NZ_JAUFQP010000001.1"/>
</dbReference>
<proteinExistence type="predicted"/>
<keyword evidence="2" id="KW-1185">Reference proteome</keyword>
<name>A0ABV5H377_9FLAO</name>
<accession>A0ABV5H377</accession>
<evidence type="ECO:0000313" key="1">
    <source>
        <dbReference type="EMBL" id="MFB9106201.1"/>
    </source>
</evidence>
<protein>
    <submittedName>
        <fullName evidence="1">Uncharacterized protein</fullName>
    </submittedName>
</protein>
<reference evidence="1 2" key="1">
    <citation type="submission" date="2024-09" db="EMBL/GenBank/DDBJ databases">
        <authorList>
            <person name="Sun Q."/>
            <person name="Mori K."/>
        </authorList>
    </citation>
    <scope>NUCLEOTIDE SEQUENCE [LARGE SCALE GENOMIC DNA]</scope>
    <source>
        <strain evidence="1 2">CECT 8300</strain>
    </source>
</reference>
<sequence>MDLRLKNKVIIINRCYDGLTKLEDAIINKIIKAGCSPYFIENDVHGHIVVKHLNRVIITTTSIKNTFVAVFNIRKKIDVVISKTDYTIGSLNAPLENVLTQLAFSKNYHQLIMDCATPYLNASQGNMLILNPNEDQINTYDPLNDYSNLHSDNGALFNVNHQPVPNNNVKQNMVYFSEQTIDNLDFLVNQCLLLISGRSISNQKIIYKDNRVLFSN</sequence>
<evidence type="ECO:0000313" key="2">
    <source>
        <dbReference type="Proteomes" id="UP001589590"/>
    </source>
</evidence>
<comment type="caution">
    <text evidence="1">The sequence shown here is derived from an EMBL/GenBank/DDBJ whole genome shotgun (WGS) entry which is preliminary data.</text>
</comment>
<gene>
    <name evidence="1" type="ORF">ACFFU1_14955</name>
</gene>
<dbReference type="EMBL" id="JBHMFA010000015">
    <property type="protein sequence ID" value="MFB9106201.1"/>
    <property type="molecule type" value="Genomic_DNA"/>
</dbReference>
<dbReference type="Proteomes" id="UP001589590">
    <property type="component" value="Unassembled WGS sequence"/>
</dbReference>
<organism evidence="1 2">
    <name type="scientific">Algibacter miyuki</name>
    <dbReference type="NCBI Taxonomy" id="1306933"/>
    <lineage>
        <taxon>Bacteria</taxon>
        <taxon>Pseudomonadati</taxon>
        <taxon>Bacteroidota</taxon>
        <taxon>Flavobacteriia</taxon>
        <taxon>Flavobacteriales</taxon>
        <taxon>Flavobacteriaceae</taxon>
        <taxon>Algibacter</taxon>
    </lineage>
</organism>